<evidence type="ECO:0000313" key="2">
    <source>
        <dbReference type="EMBL" id="GAA2129342.1"/>
    </source>
</evidence>
<accession>A0ABN2YNT1</accession>
<sequence>MLPSFNHEDFVEAAVRSVLEQSYEHLELLVVDDGSTDATPDVVAGIDDPRLTLVRLPTNRATHPRNLALERATGALVAFQNSDDVWHRDKLAAQVEALADRDVVASFTRVKIIDGSGAPDPGTWAAGLFTHELDSPAAWLCRFFDDGNDLCVSSAVCRRAAVMRVGAFDPSLFHLSDLDLWVRLAGLGHLQVVPRELTSMRIVGDRNVSAPSEATLRRSLREHAQVLERFTQPPVYRRLPEMFPGLLDDTMRRPLRLALLARHCWERRDALHREFGDRLFTRLLQTPGYRERITKRLGTHIIAEFLQARGRLEMVTHG</sequence>
<dbReference type="InterPro" id="IPR001173">
    <property type="entry name" value="Glyco_trans_2-like"/>
</dbReference>
<dbReference type="EMBL" id="BAAAQQ010000013">
    <property type="protein sequence ID" value="GAA2129342.1"/>
    <property type="molecule type" value="Genomic_DNA"/>
</dbReference>
<dbReference type="InterPro" id="IPR050834">
    <property type="entry name" value="Glycosyltransf_2"/>
</dbReference>
<dbReference type="InterPro" id="IPR029044">
    <property type="entry name" value="Nucleotide-diphossugar_trans"/>
</dbReference>
<proteinExistence type="predicted"/>
<feature type="domain" description="Glycosyltransferase 2-like" evidence="1">
    <location>
        <begin position="2"/>
        <end position="125"/>
    </location>
</feature>
<dbReference type="PANTHER" id="PTHR43685">
    <property type="entry name" value="GLYCOSYLTRANSFERASE"/>
    <property type="match status" value="1"/>
</dbReference>
<reference evidence="2 3" key="1">
    <citation type="journal article" date="2019" name="Int. J. Syst. Evol. Microbiol.">
        <title>The Global Catalogue of Microorganisms (GCM) 10K type strain sequencing project: providing services to taxonomists for standard genome sequencing and annotation.</title>
        <authorList>
            <consortium name="The Broad Institute Genomics Platform"/>
            <consortium name="The Broad Institute Genome Sequencing Center for Infectious Disease"/>
            <person name="Wu L."/>
            <person name="Ma J."/>
        </authorList>
    </citation>
    <scope>NUCLEOTIDE SEQUENCE [LARGE SCALE GENOMIC DNA]</scope>
    <source>
        <strain evidence="2 3">JCM 16021</strain>
    </source>
</reference>
<dbReference type="SUPFAM" id="SSF53448">
    <property type="entry name" value="Nucleotide-diphospho-sugar transferases"/>
    <property type="match status" value="1"/>
</dbReference>
<comment type="caution">
    <text evidence="2">The sequence shown here is derived from an EMBL/GenBank/DDBJ whole genome shotgun (WGS) entry which is preliminary data.</text>
</comment>
<dbReference type="Gene3D" id="3.90.550.10">
    <property type="entry name" value="Spore Coat Polysaccharide Biosynthesis Protein SpsA, Chain A"/>
    <property type="match status" value="1"/>
</dbReference>
<dbReference type="PANTHER" id="PTHR43685:SF11">
    <property type="entry name" value="GLYCOSYLTRANSFERASE TAGX-RELATED"/>
    <property type="match status" value="1"/>
</dbReference>
<dbReference type="Proteomes" id="UP001500575">
    <property type="component" value="Unassembled WGS sequence"/>
</dbReference>
<evidence type="ECO:0000259" key="1">
    <source>
        <dbReference type="Pfam" id="PF00535"/>
    </source>
</evidence>
<name>A0ABN2YNT1_9ACTN</name>
<evidence type="ECO:0000313" key="3">
    <source>
        <dbReference type="Proteomes" id="UP001500575"/>
    </source>
</evidence>
<keyword evidence="3" id="KW-1185">Reference proteome</keyword>
<organism evidence="2 3">
    <name type="scientific">Nocardioides bigeumensis</name>
    <dbReference type="NCBI Taxonomy" id="433657"/>
    <lineage>
        <taxon>Bacteria</taxon>
        <taxon>Bacillati</taxon>
        <taxon>Actinomycetota</taxon>
        <taxon>Actinomycetes</taxon>
        <taxon>Propionibacteriales</taxon>
        <taxon>Nocardioidaceae</taxon>
        <taxon>Nocardioides</taxon>
    </lineage>
</organism>
<dbReference type="Pfam" id="PF00535">
    <property type="entry name" value="Glycos_transf_2"/>
    <property type="match status" value="1"/>
</dbReference>
<protein>
    <recommendedName>
        <fullName evidence="1">Glycosyltransferase 2-like domain-containing protein</fullName>
    </recommendedName>
</protein>
<gene>
    <name evidence="2" type="ORF">GCM10009843_30820</name>
</gene>